<evidence type="ECO:0000256" key="1">
    <source>
        <dbReference type="SAM" id="Phobius"/>
    </source>
</evidence>
<keyword evidence="1" id="KW-1133">Transmembrane helix</keyword>
<gene>
    <name evidence="2" type="ORF">SAMN06296052_13028</name>
</gene>
<feature type="transmembrane region" description="Helical" evidence="1">
    <location>
        <begin position="36"/>
        <end position="56"/>
    </location>
</feature>
<evidence type="ECO:0000313" key="2">
    <source>
        <dbReference type="EMBL" id="SNT19660.1"/>
    </source>
</evidence>
<evidence type="ECO:0000313" key="3">
    <source>
        <dbReference type="Proteomes" id="UP000198432"/>
    </source>
</evidence>
<accession>A0A239KNQ4</accession>
<feature type="transmembrane region" description="Helical" evidence="1">
    <location>
        <begin position="132"/>
        <end position="152"/>
    </location>
</feature>
<protein>
    <submittedName>
        <fullName evidence="2">Uncharacterized protein</fullName>
    </submittedName>
</protein>
<name>A0A239KNQ4_9BACT</name>
<dbReference type="Proteomes" id="UP000198432">
    <property type="component" value="Unassembled WGS sequence"/>
</dbReference>
<sequence>MLRLRLAHLLYNPLGSIEIMKDVELVNRLTHYLKSLGYYTLGVGIACVIGYFIMIYNAGFGVLFALLLWVFLFYRLHLSIGAALIESDLRKRVVVMLPIIAFATALLTLKIYVNESNPFGGHPLIPERERIFNYFLYSLWTTVMLWEFYYLLLSWLKRKNNRTLTTPKL</sequence>
<proteinExistence type="predicted"/>
<keyword evidence="3" id="KW-1185">Reference proteome</keyword>
<feature type="transmembrane region" description="Helical" evidence="1">
    <location>
        <begin position="92"/>
        <end position="112"/>
    </location>
</feature>
<dbReference type="AlphaFoldDB" id="A0A239KNQ4"/>
<feature type="transmembrane region" description="Helical" evidence="1">
    <location>
        <begin position="62"/>
        <end position="85"/>
    </location>
</feature>
<keyword evidence="1" id="KW-0472">Membrane</keyword>
<organism evidence="2 3">
    <name type="scientific">Pontibacter ummariensis</name>
    <dbReference type="NCBI Taxonomy" id="1610492"/>
    <lineage>
        <taxon>Bacteria</taxon>
        <taxon>Pseudomonadati</taxon>
        <taxon>Bacteroidota</taxon>
        <taxon>Cytophagia</taxon>
        <taxon>Cytophagales</taxon>
        <taxon>Hymenobacteraceae</taxon>
        <taxon>Pontibacter</taxon>
    </lineage>
</organism>
<keyword evidence="1" id="KW-0812">Transmembrane</keyword>
<reference evidence="3" key="1">
    <citation type="submission" date="2017-06" db="EMBL/GenBank/DDBJ databases">
        <authorList>
            <person name="Varghese N."/>
            <person name="Submissions S."/>
        </authorList>
    </citation>
    <scope>NUCLEOTIDE SEQUENCE [LARGE SCALE GENOMIC DNA]</scope>
    <source>
        <strain evidence="3">NKM1</strain>
    </source>
</reference>
<dbReference type="EMBL" id="FZOQ01000030">
    <property type="protein sequence ID" value="SNT19660.1"/>
    <property type="molecule type" value="Genomic_DNA"/>
</dbReference>